<dbReference type="Pfam" id="PF05506">
    <property type="entry name" value="PLipase_C_C"/>
    <property type="match status" value="1"/>
</dbReference>
<name>A0ABN3TP48_9ACTN</name>
<feature type="transmembrane region" description="Helical" evidence="2">
    <location>
        <begin position="444"/>
        <end position="462"/>
    </location>
</feature>
<reference evidence="6 7" key="1">
    <citation type="journal article" date="2019" name="Int. J. Syst. Evol. Microbiol.">
        <title>The Global Catalogue of Microorganisms (GCM) 10K type strain sequencing project: providing services to taxonomists for standard genome sequencing and annotation.</title>
        <authorList>
            <consortium name="The Broad Institute Genomics Platform"/>
            <consortium name="The Broad Institute Genome Sequencing Center for Infectious Disease"/>
            <person name="Wu L."/>
            <person name="Ma J."/>
        </authorList>
    </citation>
    <scope>NUCLEOTIDE SEQUENCE [LARGE SCALE GENOMIC DNA]</scope>
    <source>
        <strain evidence="6 7">JCM 4542</strain>
    </source>
</reference>
<feature type="signal peptide" evidence="3">
    <location>
        <begin position="1"/>
        <end position="34"/>
    </location>
</feature>
<gene>
    <name evidence="6" type="ORF">GCM10010315_18750</name>
</gene>
<dbReference type="Pfam" id="PF08341">
    <property type="entry name" value="TED"/>
    <property type="match status" value="1"/>
</dbReference>
<feature type="compositionally biased region" description="Gly residues" evidence="1">
    <location>
        <begin position="421"/>
        <end position="438"/>
    </location>
</feature>
<keyword evidence="3" id="KW-0732">Signal</keyword>
<evidence type="ECO:0000313" key="7">
    <source>
        <dbReference type="Proteomes" id="UP001500886"/>
    </source>
</evidence>
<comment type="caution">
    <text evidence="6">The sequence shown here is derived from an EMBL/GenBank/DDBJ whole genome shotgun (WGS) entry which is preliminary data.</text>
</comment>
<evidence type="ECO:0000256" key="3">
    <source>
        <dbReference type="SAM" id="SignalP"/>
    </source>
</evidence>
<evidence type="ECO:0000256" key="2">
    <source>
        <dbReference type="SAM" id="Phobius"/>
    </source>
</evidence>
<feature type="chain" id="PRO_5045156122" evidence="3">
    <location>
        <begin position="35"/>
        <end position="471"/>
    </location>
</feature>
<keyword evidence="2" id="KW-0472">Membrane</keyword>
<accession>A0ABN3TP48</accession>
<sequence>MNSVKGRGIVRRALVLLVACGLTLAGTAASGAAAAEEGAQQGGVSATLGRITAGGGAVVHDRRRTGPVMAGLFEMKVDGGGTLQTYCVDILTNTVDGAKYKETGWGESSLHDNPNAGRIRWILQHSYPQVNDLAALAKDSGAGTLDANSAAAGTQVAVWRYSDSVKVDAVSPEAQKLADYLYGHAEDTPEPQASLTLTPAAVSGRAGGRIGPVTVRTDASSVTVMPSAAAVAKNVRLVDKAGKPVTTTGNGGEVYFDVPAGTPDGSAALKATAATKVPVGRAFIGDHTRTQTMILAGSSESTVSAGAGATWAAEGAIPAVTARKDCAAGGVQVAVENKGDRPFTHELQGRPHTVAPGRTETTLVRIGEDQAYRLQVTGPGGFARTFSGILDCRTAETAAAEGSGTTRPSPAASPVVAHKAGTGGGPVTGGDLAGTGGSGATPEVAGVAIALIVVGGGAVFLLRRTEAAGDQ</sequence>
<dbReference type="NCBIfam" id="NF041528">
    <property type="entry name" value="strep_LAETG"/>
    <property type="match status" value="1"/>
</dbReference>
<dbReference type="InterPro" id="IPR008475">
    <property type="entry name" value="PLipase_C_C"/>
</dbReference>
<keyword evidence="2" id="KW-1133">Transmembrane helix</keyword>
<dbReference type="NCBIfam" id="TIGR03934">
    <property type="entry name" value="TQXA_dom"/>
    <property type="match status" value="1"/>
</dbReference>
<dbReference type="InterPro" id="IPR023849">
    <property type="entry name" value="TQXA_dom"/>
</dbReference>
<protein>
    <submittedName>
        <fullName evidence="6">TQXA domain-containing protein</fullName>
    </submittedName>
</protein>
<proteinExistence type="predicted"/>
<feature type="domain" description="Thioester" evidence="5">
    <location>
        <begin position="85"/>
        <end position="186"/>
    </location>
</feature>
<evidence type="ECO:0000259" key="5">
    <source>
        <dbReference type="Pfam" id="PF08341"/>
    </source>
</evidence>
<dbReference type="Proteomes" id="UP001500886">
    <property type="component" value="Unassembled WGS sequence"/>
</dbReference>
<organism evidence="6 7">
    <name type="scientific">Streptomyces luteosporeus</name>
    <dbReference type="NCBI Taxonomy" id="173856"/>
    <lineage>
        <taxon>Bacteria</taxon>
        <taxon>Bacillati</taxon>
        <taxon>Actinomycetota</taxon>
        <taxon>Actinomycetes</taxon>
        <taxon>Kitasatosporales</taxon>
        <taxon>Streptomycetaceae</taxon>
        <taxon>Streptomyces</taxon>
    </lineage>
</organism>
<feature type="domain" description="Bacterial phospholipase C C-terminal" evidence="4">
    <location>
        <begin position="318"/>
        <end position="388"/>
    </location>
</feature>
<keyword evidence="2" id="KW-0812">Transmembrane</keyword>
<evidence type="ECO:0000313" key="6">
    <source>
        <dbReference type="EMBL" id="GAA2713351.1"/>
    </source>
</evidence>
<keyword evidence="7" id="KW-1185">Reference proteome</keyword>
<dbReference type="Gene3D" id="1.10.150.480">
    <property type="match status" value="1"/>
</dbReference>
<dbReference type="EMBL" id="BAAASL010000006">
    <property type="protein sequence ID" value="GAA2713351.1"/>
    <property type="molecule type" value="Genomic_DNA"/>
</dbReference>
<evidence type="ECO:0000256" key="1">
    <source>
        <dbReference type="SAM" id="MobiDB-lite"/>
    </source>
</evidence>
<feature type="region of interest" description="Disordered" evidence="1">
    <location>
        <begin position="399"/>
        <end position="438"/>
    </location>
</feature>
<dbReference type="InterPro" id="IPR013552">
    <property type="entry name" value="Thioester_dom"/>
</dbReference>
<evidence type="ECO:0000259" key="4">
    <source>
        <dbReference type="Pfam" id="PF05506"/>
    </source>
</evidence>
<dbReference type="RefSeq" id="WP_344434410.1">
    <property type="nucleotide sequence ID" value="NZ_BAAASL010000006.1"/>
</dbReference>